<dbReference type="SUPFAM" id="SSF51735">
    <property type="entry name" value="NAD(P)-binding Rossmann-fold domains"/>
    <property type="match status" value="1"/>
</dbReference>
<dbReference type="SUPFAM" id="SSF50129">
    <property type="entry name" value="GroES-like"/>
    <property type="match status" value="1"/>
</dbReference>
<sequence length="186" mass="19388">MAAAAIPSVNKASVYSDYGKTSDVLKFDESIPVPEIKEDEVLIKVVAAALNPVAYKKIHGLNRCSCSGGKGGKQVKKFKVGDEVYGDVAEHFTEEPKKLGVLAEYTAAQEKVLALKPNNVSLVEAASLPLAIETAYEGFEIAQLSAGQSILILGGAGGVGTLAIQLAKHVFGASRVAATLSKLCVS</sequence>
<comment type="caution">
    <text evidence="5">The sequence shown here is derived from an EMBL/GenBank/DDBJ whole genome shotgun (WGS) entry which is preliminary data.</text>
</comment>
<dbReference type="GO" id="GO:0008270">
    <property type="term" value="F:zinc ion binding"/>
    <property type="evidence" value="ECO:0007669"/>
    <property type="project" value="InterPro"/>
</dbReference>
<feature type="domain" description="Enoyl reductase (ER)" evidence="4">
    <location>
        <begin position="20"/>
        <end position="185"/>
    </location>
</feature>
<dbReference type="Proteomes" id="UP000813462">
    <property type="component" value="Unassembled WGS sequence"/>
</dbReference>
<dbReference type="GO" id="GO:0016628">
    <property type="term" value="F:oxidoreductase activity, acting on the CH-CH group of donors, NAD or NADP as acceptor"/>
    <property type="evidence" value="ECO:0007669"/>
    <property type="project" value="InterPro"/>
</dbReference>
<reference evidence="5" key="1">
    <citation type="journal article" date="2021" name="Front. Plant Sci.">
        <title>Chromosome-Scale Genome Assembly for Chinese Sour Jujube and Insights Into Its Genome Evolution and Domestication Signature.</title>
        <authorList>
            <person name="Shen L.-Y."/>
            <person name="Luo H."/>
            <person name="Wang X.-L."/>
            <person name="Wang X.-M."/>
            <person name="Qiu X.-J."/>
            <person name="Liu H."/>
            <person name="Zhou S.-S."/>
            <person name="Jia K.-H."/>
            <person name="Nie S."/>
            <person name="Bao Y.-T."/>
            <person name="Zhang R.-G."/>
            <person name="Yun Q.-Z."/>
            <person name="Chai Y.-H."/>
            <person name="Lu J.-Y."/>
            <person name="Li Y."/>
            <person name="Zhao S.-W."/>
            <person name="Mao J.-F."/>
            <person name="Jia S.-G."/>
            <person name="Mao Y.-M."/>
        </authorList>
    </citation>
    <scope>NUCLEOTIDE SEQUENCE</scope>
    <source>
        <strain evidence="5">AT0</strain>
        <tissue evidence="5">Leaf</tissue>
    </source>
</reference>
<protein>
    <recommendedName>
        <fullName evidence="4">Enoyl reductase (ER) domain-containing protein</fullName>
    </recommendedName>
</protein>
<evidence type="ECO:0000256" key="3">
    <source>
        <dbReference type="ARBA" id="ARBA00023027"/>
    </source>
</evidence>
<name>A0A978VHF1_ZIZJJ</name>
<dbReference type="InterPro" id="IPR044626">
    <property type="entry name" value="AOR-like"/>
</dbReference>
<dbReference type="PROSITE" id="PS01162">
    <property type="entry name" value="QOR_ZETA_CRYSTAL"/>
    <property type="match status" value="1"/>
</dbReference>
<evidence type="ECO:0000259" key="4">
    <source>
        <dbReference type="SMART" id="SM00829"/>
    </source>
</evidence>
<comment type="similarity">
    <text evidence="1">Belongs to the zinc-containing alcohol dehydrogenase family. Quinone oxidoreductase subfamily.</text>
</comment>
<dbReference type="InterPro" id="IPR020843">
    <property type="entry name" value="ER"/>
</dbReference>
<dbReference type="InterPro" id="IPR002364">
    <property type="entry name" value="Quin_OxRdtase/zeta-crystal_CS"/>
</dbReference>
<dbReference type="PANTHER" id="PTHR44573">
    <property type="entry name" value="NADPH-DEPENDENT ALKENAL/ONE OXIDOREDUCTASE, CHLOROPLASTIC"/>
    <property type="match status" value="1"/>
</dbReference>
<evidence type="ECO:0000256" key="1">
    <source>
        <dbReference type="ARBA" id="ARBA00010371"/>
    </source>
</evidence>
<evidence type="ECO:0000313" key="5">
    <source>
        <dbReference type="EMBL" id="KAH7532520.1"/>
    </source>
</evidence>
<dbReference type="InterPro" id="IPR036291">
    <property type="entry name" value="NAD(P)-bd_dom_sf"/>
</dbReference>
<dbReference type="EMBL" id="JAEACU010000004">
    <property type="protein sequence ID" value="KAH7532520.1"/>
    <property type="molecule type" value="Genomic_DNA"/>
</dbReference>
<keyword evidence="2" id="KW-0560">Oxidoreductase</keyword>
<dbReference type="SMART" id="SM00829">
    <property type="entry name" value="PKS_ER"/>
    <property type="match status" value="1"/>
</dbReference>
<dbReference type="PANTHER" id="PTHR44573:SF3">
    <property type="entry name" value="CYTOSOLIC ALKENAL_ONE OXIDOREDUCTASE"/>
    <property type="match status" value="1"/>
</dbReference>
<evidence type="ECO:0000313" key="6">
    <source>
        <dbReference type="Proteomes" id="UP000813462"/>
    </source>
</evidence>
<dbReference type="InterPro" id="IPR011032">
    <property type="entry name" value="GroES-like_sf"/>
</dbReference>
<dbReference type="Gene3D" id="3.40.50.720">
    <property type="entry name" value="NAD(P)-binding Rossmann-like Domain"/>
    <property type="match status" value="1"/>
</dbReference>
<proteinExistence type="inferred from homology"/>
<evidence type="ECO:0000256" key="2">
    <source>
        <dbReference type="ARBA" id="ARBA00023002"/>
    </source>
</evidence>
<dbReference type="AlphaFoldDB" id="A0A978VHF1"/>
<gene>
    <name evidence="5" type="ORF">FEM48_Zijuj04G0028900</name>
</gene>
<keyword evidence="3" id="KW-0520">NAD</keyword>
<accession>A0A978VHF1</accession>
<organism evidence="5 6">
    <name type="scientific">Ziziphus jujuba var. spinosa</name>
    <dbReference type="NCBI Taxonomy" id="714518"/>
    <lineage>
        <taxon>Eukaryota</taxon>
        <taxon>Viridiplantae</taxon>
        <taxon>Streptophyta</taxon>
        <taxon>Embryophyta</taxon>
        <taxon>Tracheophyta</taxon>
        <taxon>Spermatophyta</taxon>
        <taxon>Magnoliopsida</taxon>
        <taxon>eudicotyledons</taxon>
        <taxon>Gunneridae</taxon>
        <taxon>Pentapetalae</taxon>
        <taxon>rosids</taxon>
        <taxon>fabids</taxon>
        <taxon>Rosales</taxon>
        <taxon>Rhamnaceae</taxon>
        <taxon>Paliureae</taxon>
        <taxon>Ziziphus</taxon>
    </lineage>
</organism>
<dbReference type="Gene3D" id="3.90.180.10">
    <property type="entry name" value="Medium-chain alcohol dehydrogenases, catalytic domain"/>
    <property type="match status" value="1"/>
</dbReference>